<dbReference type="AlphaFoldDB" id="A0AAD4N7I8"/>
<feature type="transmembrane region" description="Helical" evidence="1">
    <location>
        <begin position="71"/>
        <end position="95"/>
    </location>
</feature>
<evidence type="ECO:0000313" key="2">
    <source>
        <dbReference type="EMBL" id="KAI1714433.1"/>
    </source>
</evidence>
<dbReference type="EMBL" id="JAKKPZ010000013">
    <property type="protein sequence ID" value="KAI1714433.1"/>
    <property type="molecule type" value="Genomic_DNA"/>
</dbReference>
<gene>
    <name evidence="2" type="ORF">DdX_08528</name>
</gene>
<reference evidence="2" key="1">
    <citation type="submission" date="2022-01" db="EMBL/GenBank/DDBJ databases">
        <title>Genome Sequence Resource for Two Populations of Ditylenchus destructor, the Migratory Endoparasitic Phytonematode.</title>
        <authorList>
            <person name="Zhang H."/>
            <person name="Lin R."/>
            <person name="Xie B."/>
        </authorList>
    </citation>
    <scope>NUCLEOTIDE SEQUENCE</scope>
    <source>
        <strain evidence="2">BazhouSP</strain>
    </source>
</reference>
<sequence>MSFTSTAGPGNFCSQTYESFEQYKYATRQVTVHRIVLFALEYVIIIAGLGFGSLFCWALSKSTMIPKSCKILLFNLTASSFATTISRSIMIANFLREESLIPLAIFPYLSNFHDISINVNTFNQITLAAQCLVTTAFKDFDRNSDFVTSYLFMYAIISFPASGITAGSDIGRAFHHCRRLKGLPLFSCYTEAESDRPCRKQMHREANYFIGSFLSRSLSFILSFVRLCSELNNICPFHHLSFPSALAIDNLRLEF</sequence>
<protein>
    <submittedName>
        <fullName evidence="2">Uncharacterized protein</fullName>
    </submittedName>
</protein>
<proteinExistence type="predicted"/>
<feature type="transmembrane region" description="Helical" evidence="1">
    <location>
        <begin position="151"/>
        <end position="171"/>
    </location>
</feature>
<name>A0AAD4N7I8_9BILA</name>
<accession>A0AAD4N7I8</accession>
<feature type="transmembrane region" description="Helical" evidence="1">
    <location>
        <begin position="35"/>
        <end position="59"/>
    </location>
</feature>
<evidence type="ECO:0000256" key="1">
    <source>
        <dbReference type="SAM" id="Phobius"/>
    </source>
</evidence>
<dbReference type="Proteomes" id="UP001201812">
    <property type="component" value="Unassembled WGS sequence"/>
</dbReference>
<organism evidence="2 3">
    <name type="scientific">Ditylenchus destructor</name>
    <dbReference type="NCBI Taxonomy" id="166010"/>
    <lineage>
        <taxon>Eukaryota</taxon>
        <taxon>Metazoa</taxon>
        <taxon>Ecdysozoa</taxon>
        <taxon>Nematoda</taxon>
        <taxon>Chromadorea</taxon>
        <taxon>Rhabditida</taxon>
        <taxon>Tylenchina</taxon>
        <taxon>Tylenchomorpha</taxon>
        <taxon>Sphaerularioidea</taxon>
        <taxon>Anguinidae</taxon>
        <taxon>Anguininae</taxon>
        <taxon>Ditylenchus</taxon>
    </lineage>
</organism>
<evidence type="ECO:0000313" key="3">
    <source>
        <dbReference type="Proteomes" id="UP001201812"/>
    </source>
</evidence>
<keyword evidence="1" id="KW-1133">Transmembrane helix</keyword>
<keyword evidence="1" id="KW-0472">Membrane</keyword>
<keyword evidence="1" id="KW-0812">Transmembrane</keyword>
<keyword evidence="3" id="KW-1185">Reference proteome</keyword>
<comment type="caution">
    <text evidence="2">The sequence shown here is derived from an EMBL/GenBank/DDBJ whole genome shotgun (WGS) entry which is preliminary data.</text>
</comment>